<dbReference type="EMBL" id="KN831990">
    <property type="protein sequence ID" value="KIO01165.1"/>
    <property type="molecule type" value="Genomic_DNA"/>
</dbReference>
<dbReference type="AlphaFoldDB" id="A0A0C3NJJ4"/>
<evidence type="ECO:0000313" key="3">
    <source>
        <dbReference type="Proteomes" id="UP000054217"/>
    </source>
</evidence>
<reference evidence="3" key="2">
    <citation type="submission" date="2015-01" db="EMBL/GenBank/DDBJ databases">
        <title>Evolutionary Origins and Diversification of the Mycorrhizal Mutualists.</title>
        <authorList>
            <consortium name="DOE Joint Genome Institute"/>
            <consortium name="Mycorrhizal Genomics Consortium"/>
            <person name="Kohler A."/>
            <person name="Kuo A."/>
            <person name="Nagy L.G."/>
            <person name="Floudas D."/>
            <person name="Copeland A."/>
            <person name="Barry K.W."/>
            <person name="Cichocki N."/>
            <person name="Veneault-Fourrey C."/>
            <person name="LaButti K."/>
            <person name="Lindquist E.A."/>
            <person name="Lipzen A."/>
            <person name="Lundell T."/>
            <person name="Morin E."/>
            <person name="Murat C."/>
            <person name="Riley R."/>
            <person name="Ohm R."/>
            <person name="Sun H."/>
            <person name="Tunlid A."/>
            <person name="Henrissat B."/>
            <person name="Grigoriev I.V."/>
            <person name="Hibbett D.S."/>
            <person name="Martin F."/>
        </authorList>
    </citation>
    <scope>NUCLEOTIDE SEQUENCE [LARGE SCALE GENOMIC DNA]</scope>
    <source>
        <strain evidence="3">Marx 270</strain>
    </source>
</reference>
<protein>
    <submittedName>
        <fullName evidence="2">Uncharacterized protein</fullName>
    </submittedName>
</protein>
<dbReference type="InParanoid" id="A0A0C3NJJ4"/>
<sequence length="173" mass="19972">MNGSQRGVYIRKSEGRDSETGEICGKVFRGRGRGRRSHDNSWGDRHETVGPRRGPPGESGTKGTTPIEAPNLEIFTRLPRRPMNAKTAISQQRLCRMPQTRSRQEGFVEESVRPKKRGTRWRNEQGARGSSRVHPPTTCRIYLEPLGTSKRSRYRWRALVKQYNRAEKREARR</sequence>
<proteinExistence type="predicted"/>
<evidence type="ECO:0000313" key="2">
    <source>
        <dbReference type="EMBL" id="KIO01165.1"/>
    </source>
</evidence>
<dbReference type="HOGENOM" id="CLU_1548246_0_0_1"/>
<keyword evidence="3" id="KW-1185">Reference proteome</keyword>
<evidence type="ECO:0000256" key="1">
    <source>
        <dbReference type="SAM" id="MobiDB-lite"/>
    </source>
</evidence>
<feature type="compositionally biased region" description="Basic and acidic residues" evidence="1">
    <location>
        <begin position="102"/>
        <end position="113"/>
    </location>
</feature>
<gene>
    <name evidence="2" type="ORF">M404DRAFT_736632</name>
</gene>
<name>A0A0C3NJJ4_PISTI</name>
<feature type="compositionally biased region" description="Basic and acidic residues" evidence="1">
    <location>
        <begin position="37"/>
        <end position="50"/>
    </location>
</feature>
<feature type="region of interest" description="Disordered" evidence="1">
    <location>
        <begin position="1"/>
        <end position="137"/>
    </location>
</feature>
<accession>A0A0C3NJJ4</accession>
<dbReference type="Proteomes" id="UP000054217">
    <property type="component" value="Unassembled WGS sequence"/>
</dbReference>
<reference evidence="2 3" key="1">
    <citation type="submission" date="2014-04" db="EMBL/GenBank/DDBJ databases">
        <authorList>
            <consortium name="DOE Joint Genome Institute"/>
            <person name="Kuo A."/>
            <person name="Kohler A."/>
            <person name="Costa M.D."/>
            <person name="Nagy L.G."/>
            <person name="Floudas D."/>
            <person name="Copeland A."/>
            <person name="Barry K.W."/>
            <person name="Cichocki N."/>
            <person name="Veneault-Fourrey C."/>
            <person name="LaButti K."/>
            <person name="Lindquist E.A."/>
            <person name="Lipzen A."/>
            <person name="Lundell T."/>
            <person name="Morin E."/>
            <person name="Murat C."/>
            <person name="Sun H."/>
            <person name="Tunlid A."/>
            <person name="Henrissat B."/>
            <person name="Grigoriev I.V."/>
            <person name="Hibbett D.S."/>
            <person name="Martin F."/>
            <person name="Nordberg H.P."/>
            <person name="Cantor M.N."/>
            <person name="Hua S.X."/>
        </authorList>
    </citation>
    <scope>NUCLEOTIDE SEQUENCE [LARGE SCALE GENOMIC DNA]</scope>
    <source>
        <strain evidence="2 3">Marx 270</strain>
    </source>
</reference>
<dbReference type="OrthoDB" id="2711108at2759"/>
<organism evidence="2 3">
    <name type="scientific">Pisolithus tinctorius Marx 270</name>
    <dbReference type="NCBI Taxonomy" id="870435"/>
    <lineage>
        <taxon>Eukaryota</taxon>
        <taxon>Fungi</taxon>
        <taxon>Dikarya</taxon>
        <taxon>Basidiomycota</taxon>
        <taxon>Agaricomycotina</taxon>
        <taxon>Agaricomycetes</taxon>
        <taxon>Agaricomycetidae</taxon>
        <taxon>Boletales</taxon>
        <taxon>Sclerodermatineae</taxon>
        <taxon>Pisolithaceae</taxon>
        <taxon>Pisolithus</taxon>
    </lineage>
</organism>